<name>A0A7I4EXA2_PHYPA</name>
<keyword evidence="3" id="KW-1185">Reference proteome</keyword>
<dbReference type="Gramene" id="Pp3c12_7470V3.2">
    <property type="protein sequence ID" value="PAC:32972899.CDS.1"/>
    <property type="gene ID" value="Pp3c12_7470"/>
</dbReference>
<organism evidence="2 3">
    <name type="scientific">Physcomitrium patens</name>
    <name type="common">Spreading-leaved earth moss</name>
    <name type="synonym">Physcomitrella patens</name>
    <dbReference type="NCBI Taxonomy" id="3218"/>
    <lineage>
        <taxon>Eukaryota</taxon>
        <taxon>Viridiplantae</taxon>
        <taxon>Streptophyta</taxon>
        <taxon>Embryophyta</taxon>
        <taxon>Bryophyta</taxon>
        <taxon>Bryophytina</taxon>
        <taxon>Bryopsida</taxon>
        <taxon>Funariidae</taxon>
        <taxon>Funariales</taxon>
        <taxon>Funariaceae</taxon>
        <taxon>Physcomitrium</taxon>
    </lineage>
</organism>
<feature type="transmembrane region" description="Helical" evidence="1">
    <location>
        <begin position="44"/>
        <end position="62"/>
    </location>
</feature>
<dbReference type="Proteomes" id="UP000006727">
    <property type="component" value="Chromosome 12"/>
</dbReference>
<proteinExistence type="predicted"/>
<accession>A0A7I4EXA2</accession>
<reference evidence="2 3" key="2">
    <citation type="journal article" date="2018" name="Plant J.">
        <title>The Physcomitrella patens chromosome-scale assembly reveals moss genome structure and evolution.</title>
        <authorList>
            <person name="Lang D."/>
            <person name="Ullrich K.K."/>
            <person name="Murat F."/>
            <person name="Fuchs J."/>
            <person name="Jenkins J."/>
            <person name="Haas F.B."/>
            <person name="Piednoel M."/>
            <person name="Gundlach H."/>
            <person name="Van Bel M."/>
            <person name="Meyberg R."/>
            <person name="Vives C."/>
            <person name="Morata J."/>
            <person name="Symeonidi A."/>
            <person name="Hiss M."/>
            <person name="Muchero W."/>
            <person name="Kamisugi Y."/>
            <person name="Saleh O."/>
            <person name="Blanc G."/>
            <person name="Decker E.L."/>
            <person name="van Gessel N."/>
            <person name="Grimwood J."/>
            <person name="Hayes R.D."/>
            <person name="Graham S.W."/>
            <person name="Gunter L.E."/>
            <person name="McDaniel S.F."/>
            <person name="Hoernstein S.N.W."/>
            <person name="Larsson A."/>
            <person name="Li F.W."/>
            <person name="Perroud P.F."/>
            <person name="Phillips J."/>
            <person name="Ranjan P."/>
            <person name="Rokshar D.S."/>
            <person name="Rothfels C.J."/>
            <person name="Schneider L."/>
            <person name="Shu S."/>
            <person name="Stevenson D.W."/>
            <person name="Thummler F."/>
            <person name="Tillich M."/>
            <person name="Villarreal Aguilar J.C."/>
            <person name="Widiez T."/>
            <person name="Wong G.K."/>
            <person name="Wymore A."/>
            <person name="Zhang Y."/>
            <person name="Zimmer A.D."/>
            <person name="Quatrano R.S."/>
            <person name="Mayer K.F.X."/>
            <person name="Goodstein D."/>
            <person name="Casacuberta J.M."/>
            <person name="Vandepoele K."/>
            <person name="Reski R."/>
            <person name="Cuming A.C."/>
            <person name="Tuskan G.A."/>
            <person name="Maumus F."/>
            <person name="Salse J."/>
            <person name="Schmutz J."/>
            <person name="Rensing S.A."/>
        </authorList>
    </citation>
    <scope>NUCLEOTIDE SEQUENCE [LARGE SCALE GENOMIC DNA]</scope>
    <source>
        <strain evidence="2 3">cv. Gransden 2004</strain>
    </source>
</reference>
<evidence type="ECO:0000313" key="3">
    <source>
        <dbReference type="Proteomes" id="UP000006727"/>
    </source>
</evidence>
<reference evidence="2" key="3">
    <citation type="submission" date="2020-12" db="UniProtKB">
        <authorList>
            <consortium name="EnsemblPlants"/>
        </authorList>
    </citation>
    <scope>IDENTIFICATION</scope>
</reference>
<keyword evidence="1" id="KW-0472">Membrane</keyword>
<protein>
    <submittedName>
        <fullName evidence="2">Uncharacterized protein</fullName>
    </submittedName>
</protein>
<evidence type="ECO:0000313" key="2">
    <source>
        <dbReference type="EnsemblPlants" id="PAC:32972899.CDS.1"/>
    </source>
</evidence>
<dbReference type="EnsemblPlants" id="Pp3c12_7470V3.2">
    <property type="protein sequence ID" value="PAC:32972899.CDS.1"/>
    <property type="gene ID" value="Pp3c12_7470"/>
</dbReference>
<sequence length="63" mass="7204">EPRGDVTNEAVVSSKRRYYSHALSPVLHAMKKNINHMSDLSLELQVSQFVLNIIAFYLIAFIK</sequence>
<reference evidence="2 3" key="1">
    <citation type="journal article" date="2008" name="Science">
        <title>The Physcomitrella genome reveals evolutionary insights into the conquest of land by plants.</title>
        <authorList>
            <person name="Rensing S."/>
            <person name="Lang D."/>
            <person name="Zimmer A."/>
            <person name="Terry A."/>
            <person name="Salamov A."/>
            <person name="Shapiro H."/>
            <person name="Nishiyama T."/>
            <person name="Perroud P.-F."/>
            <person name="Lindquist E."/>
            <person name="Kamisugi Y."/>
            <person name="Tanahashi T."/>
            <person name="Sakakibara K."/>
            <person name="Fujita T."/>
            <person name="Oishi K."/>
            <person name="Shin-I T."/>
            <person name="Kuroki Y."/>
            <person name="Toyoda A."/>
            <person name="Suzuki Y."/>
            <person name="Hashimoto A."/>
            <person name="Yamaguchi K."/>
            <person name="Sugano A."/>
            <person name="Kohara Y."/>
            <person name="Fujiyama A."/>
            <person name="Anterola A."/>
            <person name="Aoki S."/>
            <person name="Ashton N."/>
            <person name="Barbazuk W.B."/>
            <person name="Barker E."/>
            <person name="Bennetzen J."/>
            <person name="Bezanilla M."/>
            <person name="Blankenship R."/>
            <person name="Cho S.H."/>
            <person name="Dutcher S."/>
            <person name="Estelle M."/>
            <person name="Fawcett J.A."/>
            <person name="Gundlach H."/>
            <person name="Hanada K."/>
            <person name="Heyl A."/>
            <person name="Hicks K.A."/>
            <person name="Hugh J."/>
            <person name="Lohr M."/>
            <person name="Mayer K."/>
            <person name="Melkozernov A."/>
            <person name="Murata T."/>
            <person name="Nelson D."/>
            <person name="Pils B."/>
            <person name="Prigge M."/>
            <person name="Reiss B."/>
            <person name="Renner T."/>
            <person name="Rombauts S."/>
            <person name="Rushton P."/>
            <person name="Sanderfoot A."/>
            <person name="Schween G."/>
            <person name="Shiu S.-H."/>
            <person name="Stueber K."/>
            <person name="Theodoulou F.L."/>
            <person name="Tu H."/>
            <person name="Van de Peer Y."/>
            <person name="Verrier P.J."/>
            <person name="Waters E."/>
            <person name="Wood A."/>
            <person name="Yang L."/>
            <person name="Cove D."/>
            <person name="Cuming A."/>
            <person name="Hasebe M."/>
            <person name="Lucas S."/>
            <person name="Mishler D.B."/>
            <person name="Reski R."/>
            <person name="Grigoriev I."/>
            <person name="Quatrano R.S."/>
            <person name="Boore J.L."/>
        </authorList>
    </citation>
    <scope>NUCLEOTIDE SEQUENCE [LARGE SCALE GENOMIC DNA]</scope>
    <source>
        <strain evidence="2 3">cv. Gransden 2004</strain>
    </source>
</reference>
<evidence type="ECO:0000256" key="1">
    <source>
        <dbReference type="SAM" id="Phobius"/>
    </source>
</evidence>
<keyword evidence="1" id="KW-1133">Transmembrane helix</keyword>
<dbReference type="EMBL" id="ABEU02000012">
    <property type="status" value="NOT_ANNOTATED_CDS"/>
    <property type="molecule type" value="Genomic_DNA"/>
</dbReference>
<dbReference type="AlphaFoldDB" id="A0A7I4EXA2"/>
<keyword evidence="1" id="KW-0812">Transmembrane</keyword>